<dbReference type="Proteomes" id="UP000886520">
    <property type="component" value="Chromosome 4"/>
</dbReference>
<dbReference type="OrthoDB" id="441446at2759"/>
<organism evidence="11 12">
    <name type="scientific">Adiantum capillus-veneris</name>
    <name type="common">Maidenhair fern</name>
    <dbReference type="NCBI Taxonomy" id="13818"/>
    <lineage>
        <taxon>Eukaryota</taxon>
        <taxon>Viridiplantae</taxon>
        <taxon>Streptophyta</taxon>
        <taxon>Embryophyta</taxon>
        <taxon>Tracheophyta</taxon>
        <taxon>Polypodiopsida</taxon>
        <taxon>Polypodiidae</taxon>
        <taxon>Polypodiales</taxon>
        <taxon>Pteridineae</taxon>
        <taxon>Pteridaceae</taxon>
        <taxon>Vittarioideae</taxon>
        <taxon>Adiantum</taxon>
    </lineage>
</organism>
<evidence type="ECO:0000256" key="2">
    <source>
        <dbReference type="ARBA" id="ARBA00009547"/>
    </source>
</evidence>
<dbReference type="PANTHER" id="PTHR33146">
    <property type="entry name" value="ENDONUCLEASE 4"/>
    <property type="match status" value="1"/>
</dbReference>
<keyword evidence="5" id="KW-0479">Metal-binding</keyword>
<dbReference type="InterPro" id="IPR008947">
    <property type="entry name" value="PLipase_C/P1_nuclease_dom_sf"/>
</dbReference>
<dbReference type="Gene3D" id="1.10.575.10">
    <property type="entry name" value="P1 Nuclease"/>
    <property type="match status" value="1"/>
</dbReference>
<name>A0A9D4V6G6_ADICA</name>
<dbReference type="GO" id="GO:0004521">
    <property type="term" value="F:RNA endonuclease activity"/>
    <property type="evidence" value="ECO:0007669"/>
    <property type="project" value="UniProtKB-ARBA"/>
</dbReference>
<dbReference type="EC" id="3.1.30.1" evidence="3"/>
<dbReference type="AlphaFoldDB" id="A0A9D4V6G6"/>
<dbReference type="EMBL" id="JABFUD020000004">
    <property type="protein sequence ID" value="KAI5080700.1"/>
    <property type="molecule type" value="Genomic_DNA"/>
</dbReference>
<evidence type="ECO:0000256" key="3">
    <source>
        <dbReference type="ARBA" id="ARBA00012562"/>
    </source>
</evidence>
<sequence>MGSRPAGARGLTTSSSTTLGAAPSTTSTPLLTSALSTTNPLHVGFSTDKGGNTILVHWFDKQENLHHVWDTDIIETALTMLYGSNVLAFQDEIMSNVTETNIKQWSSCRNSMLACPNKYAQESISVACKWAYKDAPSGSYLGDNYFNSRLPIVQNRIARAGVRLASILNNLFST</sequence>
<keyword evidence="7" id="KW-0378">Hydrolase</keyword>
<evidence type="ECO:0000256" key="4">
    <source>
        <dbReference type="ARBA" id="ARBA00022722"/>
    </source>
</evidence>
<evidence type="ECO:0000313" key="11">
    <source>
        <dbReference type="EMBL" id="KAI5080700.1"/>
    </source>
</evidence>
<dbReference type="Pfam" id="PF02265">
    <property type="entry name" value="S1-P1_nuclease"/>
    <property type="match status" value="1"/>
</dbReference>
<comment type="similarity">
    <text evidence="2">Belongs to the nuclease type I family.</text>
</comment>
<comment type="caution">
    <text evidence="11">The sequence shown here is derived from an EMBL/GenBank/DDBJ whole genome shotgun (WGS) entry which is preliminary data.</text>
</comment>
<feature type="compositionally biased region" description="Low complexity" evidence="10">
    <location>
        <begin position="10"/>
        <end position="26"/>
    </location>
</feature>
<keyword evidence="4" id="KW-0540">Nuclease</keyword>
<evidence type="ECO:0000256" key="1">
    <source>
        <dbReference type="ARBA" id="ARBA00000245"/>
    </source>
</evidence>
<dbReference type="CDD" id="cd11010">
    <property type="entry name" value="S1-P1_nuclease"/>
    <property type="match status" value="1"/>
</dbReference>
<evidence type="ECO:0000313" key="12">
    <source>
        <dbReference type="Proteomes" id="UP000886520"/>
    </source>
</evidence>
<evidence type="ECO:0000256" key="7">
    <source>
        <dbReference type="ARBA" id="ARBA00022801"/>
    </source>
</evidence>
<keyword evidence="12" id="KW-1185">Reference proteome</keyword>
<gene>
    <name evidence="11" type="ORF">GOP47_0003883</name>
</gene>
<comment type="catalytic activity">
    <reaction evidence="1">
        <text>Endonucleolytic cleavage to 5'-phosphomononucleotide and 5'-phosphooligonucleotide end-products.</text>
        <dbReference type="EC" id="3.1.30.1"/>
    </reaction>
</comment>
<dbReference type="InterPro" id="IPR003154">
    <property type="entry name" value="S1/P1nuclease"/>
</dbReference>
<evidence type="ECO:0000256" key="8">
    <source>
        <dbReference type="ARBA" id="ARBA00023157"/>
    </source>
</evidence>
<keyword evidence="8" id="KW-1015">Disulfide bond</keyword>
<dbReference type="GO" id="GO:0000014">
    <property type="term" value="F:single-stranded DNA endodeoxyribonuclease activity"/>
    <property type="evidence" value="ECO:0007669"/>
    <property type="project" value="UniProtKB-ARBA"/>
</dbReference>
<evidence type="ECO:0000256" key="6">
    <source>
        <dbReference type="ARBA" id="ARBA00022759"/>
    </source>
</evidence>
<keyword evidence="9" id="KW-0325">Glycoprotein</keyword>
<keyword evidence="6" id="KW-0255">Endonuclease</keyword>
<reference evidence="11" key="1">
    <citation type="submission" date="2021-01" db="EMBL/GenBank/DDBJ databases">
        <title>Adiantum capillus-veneris genome.</title>
        <authorList>
            <person name="Fang Y."/>
            <person name="Liao Q."/>
        </authorList>
    </citation>
    <scope>NUCLEOTIDE SEQUENCE</scope>
    <source>
        <strain evidence="11">H3</strain>
        <tissue evidence="11">Leaf</tissue>
    </source>
</reference>
<feature type="region of interest" description="Disordered" evidence="10">
    <location>
        <begin position="1"/>
        <end position="26"/>
    </location>
</feature>
<protein>
    <recommendedName>
        <fullName evidence="3">Aspergillus nuclease S1</fullName>
        <ecNumber evidence="3">3.1.30.1</ecNumber>
    </recommendedName>
</protein>
<dbReference type="GO" id="GO:0046872">
    <property type="term" value="F:metal ion binding"/>
    <property type="evidence" value="ECO:0007669"/>
    <property type="project" value="UniProtKB-KW"/>
</dbReference>
<accession>A0A9D4V6G6</accession>
<dbReference type="GO" id="GO:0003676">
    <property type="term" value="F:nucleic acid binding"/>
    <property type="evidence" value="ECO:0007669"/>
    <property type="project" value="InterPro"/>
</dbReference>
<evidence type="ECO:0000256" key="10">
    <source>
        <dbReference type="SAM" id="MobiDB-lite"/>
    </source>
</evidence>
<dbReference type="GO" id="GO:0006308">
    <property type="term" value="P:DNA catabolic process"/>
    <property type="evidence" value="ECO:0007669"/>
    <property type="project" value="InterPro"/>
</dbReference>
<evidence type="ECO:0000256" key="9">
    <source>
        <dbReference type="ARBA" id="ARBA00023180"/>
    </source>
</evidence>
<evidence type="ECO:0000256" key="5">
    <source>
        <dbReference type="ARBA" id="ARBA00022723"/>
    </source>
</evidence>
<dbReference type="PANTHER" id="PTHR33146:SF26">
    <property type="entry name" value="ENDONUCLEASE 4"/>
    <property type="match status" value="1"/>
</dbReference>
<dbReference type="SUPFAM" id="SSF48537">
    <property type="entry name" value="Phospholipase C/P1 nuclease"/>
    <property type="match status" value="1"/>
</dbReference>
<proteinExistence type="inferred from homology"/>